<accession>A0ABV2QBC7</accession>
<dbReference type="SMART" id="SM00346">
    <property type="entry name" value="HTH_ICLR"/>
    <property type="match status" value="1"/>
</dbReference>
<keyword evidence="3" id="KW-0804">Transcription</keyword>
<dbReference type="InterPro" id="IPR036388">
    <property type="entry name" value="WH-like_DNA-bd_sf"/>
</dbReference>
<feature type="domain" description="IclR-ED" evidence="5">
    <location>
        <begin position="88"/>
        <end position="269"/>
    </location>
</feature>
<evidence type="ECO:0000313" key="6">
    <source>
        <dbReference type="EMBL" id="MET4578342.1"/>
    </source>
</evidence>
<name>A0ABV2QBC7_9BURK</name>
<evidence type="ECO:0000256" key="2">
    <source>
        <dbReference type="ARBA" id="ARBA00023125"/>
    </source>
</evidence>
<organism evidence="6 7">
    <name type="scientific">Ottowia thiooxydans</name>
    <dbReference type="NCBI Taxonomy" id="219182"/>
    <lineage>
        <taxon>Bacteria</taxon>
        <taxon>Pseudomonadati</taxon>
        <taxon>Pseudomonadota</taxon>
        <taxon>Betaproteobacteria</taxon>
        <taxon>Burkholderiales</taxon>
        <taxon>Comamonadaceae</taxon>
        <taxon>Ottowia</taxon>
    </lineage>
</organism>
<dbReference type="EMBL" id="JBEPSH010000006">
    <property type="protein sequence ID" value="MET4578342.1"/>
    <property type="molecule type" value="Genomic_DNA"/>
</dbReference>
<dbReference type="SUPFAM" id="SSF55781">
    <property type="entry name" value="GAF domain-like"/>
    <property type="match status" value="1"/>
</dbReference>
<dbReference type="InterPro" id="IPR029016">
    <property type="entry name" value="GAF-like_dom_sf"/>
</dbReference>
<evidence type="ECO:0000259" key="4">
    <source>
        <dbReference type="PROSITE" id="PS51077"/>
    </source>
</evidence>
<dbReference type="InterPro" id="IPR036390">
    <property type="entry name" value="WH_DNA-bd_sf"/>
</dbReference>
<comment type="caution">
    <text evidence="6">The sequence shown here is derived from an EMBL/GenBank/DDBJ whole genome shotgun (WGS) entry which is preliminary data.</text>
</comment>
<evidence type="ECO:0000259" key="5">
    <source>
        <dbReference type="PROSITE" id="PS51078"/>
    </source>
</evidence>
<dbReference type="Proteomes" id="UP001549320">
    <property type="component" value="Unassembled WGS sequence"/>
</dbReference>
<evidence type="ECO:0000256" key="1">
    <source>
        <dbReference type="ARBA" id="ARBA00023015"/>
    </source>
</evidence>
<dbReference type="PROSITE" id="PS51077">
    <property type="entry name" value="HTH_ICLR"/>
    <property type="match status" value="1"/>
</dbReference>
<sequence length="271" mass="29578">MPSPSVVSNSVETTAAKAEKDPQFAYTLAKGLEVLRAFDAASPTLSNREIATRTGIGRQTVVRLTRTLSQLGYLRYNDSTARYRLAAPVLSFGYPLLCQLGVRQLARPYMQELADFARGAVSLAMRGGDQLVLIETCVDRNAPSGRPDVGAGRHFHDTSIGHTYYCAASDAERAEIDSLLRARDPEGWPEVRQRLAESQAQFKAHGYCVVVTPGAGLTAIAVPVGVIDEERIVLNCVTAQFNLQPDTLQKQIAPRLFNLVRVLKDATGRHP</sequence>
<gene>
    <name evidence="6" type="ORF">ABIE13_003458</name>
</gene>
<evidence type="ECO:0000256" key="3">
    <source>
        <dbReference type="ARBA" id="ARBA00023163"/>
    </source>
</evidence>
<keyword evidence="2 6" id="KW-0238">DNA-binding</keyword>
<evidence type="ECO:0000313" key="7">
    <source>
        <dbReference type="Proteomes" id="UP001549320"/>
    </source>
</evidence>
<proteinExistence type="predicted"/>
<dbReference type="SUPFAM" id="SSF46785">
    <property type="entry name" value="Winged helix' DNA-binding domain"/>
    <property type="match status" value="1"/>
</dbReference>
<keyword evidence="7" id="KW-1185">Reference proteome</keyword>
<dbReference type="InterPro" id="IPR014757">
    <property type="entry name" value="Tscrpt_reg_IclR_C"/>
</dbReference>
<dbReference type="PANTHER" id="PTHR30136">
    <property type="entry name" value="HELIX-TURN-HELIX TRANSCRIPTIONAL REGULATOR, ICLR FAMILY"/>
    <property type="match status" value="1"/>
</dbReference>
<feature type="domain" description="HTH iclR-type" evidence="4">
    <location>
        <begin position="25"/>
        <end position="87"/>
    </location>
</feature>
<protein>
    <submittedName>
        <fullName evidence="6">DNA-binding IclR family transcriptional regulator</fullName>
    </submittedName>
</protein>
<dbReference type="Gene3D" id="1.10.10.10">
    <property type="entry name" value="Winged helix-like DNA-binding domain superfamily/Winged helix DNA-binding domain"/>
    <property type="match status" value="1"/>
</dbReference>
<dbReference type="PANTHER" id="PTHR30136:SF33">
    <property type="entry name" value="TRANSCRIPTIONAL REGULATORY PROTEIN"/>
    <property type="match status" value="1"/>
</dbReference>
<reference evidence="6 7" key="1">
    <citation type="submission" date="2024-06" db="EMBL/GenBank/DDBJ databases">
        <title>Sorghum-associated microbial communities from plants grown in Nebraska, USA.</title>
        <authorList>
            <person name="Schachtman D."/>
        </authorList>
    </citation>
    <scope>NUCLEOTIDE SEQUENCE [LARGE SCALE GENOMIC DNA]</scope>
    <source>
        <strain evidence="6 7">2709</strain>
    </source>
</reference>
<dbReference type="InterPro" id="IPR005471">
    <property type="entry name" value="Tscrpt_reg_IclR_N"/>
</dbReference>
<dbReference type="GO" id="GO:0003677">
    <property type="term" value="F:DNA binding"/>
    <property type="evidence" value="ECO:0007669"/>
    <property type="project" value="UniProtKB-KW"/>
</dbReference>
<dbReference type="InterPro" id="IPR050707">
    <property type="entry name" value="HTH_MetabolicPath_Reg"/>
</dbReference>
<keyword evidence="1" id="KW-0805">Transcription regulation</keyword>
<dbReference type="Pfam" id="PF01614">
    <property type="entry name" value="IclR_C"/>
    <property type="match status" value="1"/>
</dbReference>
<dbReference type="Pfam" id="PF09339">
    <property type="entry name" value="HTH_IclR"/>
    <property type="match status" value="1"/>
</dbReference>
<dbReference type="RefSeq" id="WP_354445494.1">
    <property type="nucleotide sequence ID" value="NZ_JBEPSH010000006.1"/>
</dbReference>
<dbReference type="Gene3D" id="3.30.450.40">
    <property type="match status" value="1"/>
</dbReference>
<dbReference type="PROSITE" id="PS51078">
    <property type="entry name" value="ICLR_ED"/>
    <property type="match status" value="1"/>
</dbReference>